<comment type="caution">
    <text evidence="2">The sequence shown here is derived from an EMBL/GenBank/DDBJ whole genome shotgun (WGS) entry which is preliminary data.</text>
</comment>
<dbReference type="Gene3D" id="2.20.28.30">
    <property type="entry name" value="RNA polymerase ii, chain L"/>
    <property type="match status" value="1"/>
</dbReference>
<dbReference type="Proteomes" id="UP000782312">
    <property type="component" value="Unassembled WGS sequence"/>
</dbReference>
<evidence type="ECO:0000313" key="2">
    <source>
        <dbReference type="EMBL" id="MBI3127423.1"/>
    </source>
</evidence>
<gene>
    <name evidence="2" type="ORF">HYZ11_07450</name>
</gene>
<feature type="domain" description="Putative regulatory protein FmdB zinc ribbon" evidence="1">
    <location>
        <begin position="1"/>
        <end position="44"/>
    </location>
</feature>
<dbReference type="Pfam" id="PF09723">
    <property type="entry name" value="Zn_ribbon_8"/>
    <property type="match status" value="1"/>
</dbReference>
<evidence type="ECO:0000313" key="3">
    <source>
        <dbReference type="Proteomes" id="UP000782312"/>
    </source>
</evidence>
<dbReference type="AlphaFoldDB" id="A0A932MN57"/>
<name>A0A932MN57_UNCTE</name>
<dbReference type="NCBIfam" id="TIGR02605">
    <property type="entry name" value="CxxC_CxxC_SSSS"/>
    <property type="match status" value="1"/>
</dbReference>
<evidence type="ECO:0000259" key="1">
    <source>
        <dbReference type="SMART" id="SM00834"/>
    </source>
</evidence>
<protein>
    <submittedName>
        <fullName evidence="2">Zinc ribbon domain-containing protein</fullName>
    </submittedName>
</protein>
<proteinExistence type="predicted"/>
<sequence length="54" mass="6162">MPAYDFRCGKCSKNVTLMLNVSDYERKAFKCPKCGSKKLDRRISSVQVQTSKKS</sequence>
<organism evidence="2 3">
    <name type="scientific">Tectimicrobiota bacterium</name>
    <dbReference type="NCBI Taxonomy" id="2528274"/>
    <lineage>
        <taxon>Bacteria</taxon>
        <taxon>Pseudomonadati</taxon>
        <taxon>Nitrospinota/Tectimicrobiota group</taxon>
        <taxon>Candidatus Tectimicrobiota</taxon>
    </lineage>
</organism>
<dbReference type="InterPro" id="IPR013429">
    <property type="entry name" value="Regulatory_FmdB_Zinc_ribbon"/>
</dbReference>
<dbReference type="EMBL" id="JACPUR010000017">
    <property type="protein sequence ID" value="MBI3127423.1"/>
    <property type="molecule type" value="Genomic_DNA"/>
</dbReference>
<dbReference type="SMART" id="SM00834">
    <property type="entry name" value="CxxC_CXXC_SSSS"/>
    <property type="match status" value="1"/>
</dbReference>
<accession>A0A932MN57</accession>
<reference evidence="2" key="1">
    <citation type="submission" date="2020-07" db="EMBL/GenBank/DDBJ databases">
        <title>Huge and variable diversity of episymbiotic CPR bacteria and DPANN archaea in groundwater ecosystems.</title>
        <authorList>
            <person name="He C.Y."/>
            <person name="Keren R."/>
            <person name="Whittaker M."/>
            <person name="Farag I.F."/>
            <person name="Doudna J."/>
            <person name="Cate J.H.D."/>
            <person name="Banfield J.F."/>
        </authorList>
    </citation>
    <scope>NUCLEOTIDE SEQUENCE</scope>
    <source>
        <strain evidence="2">NC_groundwater_763_Ag_S-0.2um_68_21</strain>
    </source>
</reference>